<gene>
    <name evidence="10" type="ORF">SAMN04487907_101195</name>
</gene>
<evidence type="ECO:0000256" key="2">
    <source>
        <dbReference type="ARBA" id="ARBA00022434"/>
    </source>
</evidence>
<keyword evidence="5 7" id="KW-0408">Iron</keyword>
<dbReference type="GO" id="GO:0042802">
    <property type="term" value="F:identical protein binding"/>
    <property type="evidence" value="ECO:0007669"/>
    <property type="project" value="UniProtKB-ARBA"/>
</dbReference>
<evidence type="ECO:0000256" key="1">
    <source>
        <dbReference type="ARBA" id="ARBA00006950"/>
    </source>
</evidence>
<accession>A0A1I1D7J5</accession>
<dbReference type="GO" id="GO:0008198">
    <property type="term" value="F:ferrous iron binding"/>
    <property type="evidence" value="ECO:0007669"/>
    <property type="project" value="TreeGrafter"/>
</dbReference>
<organism evidence="10 11">
    <name type="scientific">Zunongwangia mangrovi</name>
    <dbReference type="NCBI Taxonomy" id="1334022"/>
    <lineage>
        <taxon>Bacteria</taxon>
        <taxon>Pseudomonadati</taxon>
        <taxon>Bacteroidota</taxon>
        <taxon>Flavobacteriia</taxon>
        <taxon>Flavobacteriales</taxon>
        <taxon>Flavobacteriaceae</taxon>
        <taxon>Zunongwangia</taxon>
    </lineage>
</organism>
<name>A0A1I1D7J5_9FLAO</name>
<dbReference type="InterPro" id="IPR012347">
    <property type="entry name" value="Ferritin-like"/>
</dbReference>
<keyword evidence="11" id="KW-1185">Reference proteome</keyword>
<dbReference type="CDD" id="cd01055">
    <property type="entry name" value="Nonheme_Ferritin"/>
    <property type="match status" value="1"/>
</dbReference>
<dbReference type="InterPro" id="IPR041719">
    <property type="entry name" value="Ferritin_prok"/>
</dbReference>
<dbReference type="FunFam" id="1.20.1260.10:FF:000001">
    <property type="entry name" value="Non-heme ferritin"/>
    <property type="match status" value="1"/>
</dbReference>
<evidence type="ECO:0000313" key="10">
    <source>
        <dbReference type="EMBL" id="SFB70979.1"/>
    </source>
</evidence>
<dbReference type="SUPFAM" id="SSF47240">
    <property type="entry name" value="Ferritin-like"/>
    <property type="match status" value="1"/>
</dbReference>
<dbReference type="Gene3D" id="1.20.1260.10">
    <property type="match status" value="1"/>
</dbReference>
<feature type="binding site" evidence="7">
    <location>
        <position position="136"/>
    </location>
    <ligand>
        <name>Fe cation</name>
        <dbReference type="ChEBI" id="CHEBI:24875"/>
        <label>1</label>
    </ligand>
</feature>
<keyword evidence="8" id="KW-0963">Cytoplasm</keyword>
<dbReference type="GO" id="GO:0006879">
    <property type="term" value="P:intracellular iron ion homeostasis"/>
    <property type="evidence" value="ECO:0007669"/>
    <property type="project" value="UniProtKB-KW"/>
</dbReference>
<evidence type="ECO:0000256" key="8">
    <source>
        <dbReference type="RuleBase" id="RU361145"/>
    </source>
</evidence>
<sequence>MKDLVRQNLLIHVDVLDLLNKQIKQEAESSSAYLAMASWCDHNGLVYSAEFFYEQSAEEREHMMKIFHFINDNGGTAYSPEVTNINHDFTSLEEIFETALDQEIAITKSIHNIIYECRNKRDITTENFLQWYVNEQMEEEQTMRRALELFDLINTENVGLRFLDERIKEIREESNPE</sequence>
<comment type="function">
    <text evidence="8">Iron-storage protein.</text>
</comment>
<comment type="function">
    <text evidence="6">May alleviate iron toxicity in the presence of oxygen.</text>
</comment>
<feature type="binding site" evidence="7">
    <location>
        <position position="103"/>
    </location>
    <ligand>
        <name>Fe cation</name>
        <dbReference type="ChEBI" id="CHEBI:24875"/>
        <label>1</label>
    </ligand>
</feature>
<dbReference type="Proteomes" id="UP000199438">
    <property type="component" value="Unassembled WGS sequence"/>
</dbReference>
<dbReference type="PROSITE" id="PS50905">
    <property type="entry name" value="FERRITIN_LIKE"/>
    <property type="match status" value="1"/>
</dbReference>
<dbReference type="EMBL" id="FOKV01000001">
    <property type="protein sequence ID" value="SFB70979.1"/>
    <property type="molecule type" value="Genomic_DNA"/>
</dbReference>
<dbReference type="InterPro" id="IPR009078">
    <property type="entry name" value="Ferritin-like_SF"/>
</dbReference>
<comment type="catalytic activity">
    <reaction evidence="8">
        <text>4 Fe(2+) + O2 + 6 H2O = 4 iron(III) oxide-hydroxide + 12 H(+)</text>
        <dbReference type="Rhea" id="RHEA:11972"/>
        <dbReference type="ChEBI" id="CHEBI:15377"/>
        <dbReference type="ChEBI" id="CHEBI:15378"/>
        <dbReference type="ChEBI" id="CHEBI:15379"/>
        <dbReference type="ChEBI" id="CHEBI:29033"/>
        <dbReference type="ChEBI" id="CHEBI:78619"/>
        <dbReference type="EC" id="1.16.3.2"/>
    </reaction>
</comment>
<feature type="domain" description="Ferritin-like diiron" evidence="9">
    <location>
        <begin position="9"/>
        <end position="154"/>
    </location>
</feature>
<feature type="binding site" evidence="7">
    <location>
        <position position="59"/>
    </location>
    <ligand>
        <name>Fe cation</name>
        <dbReference type="ChEBI" id="CHEBI:24875"/>
        <label>1</label>
    </ligand>
</feature>
<evidence type="ECO:0000259" key="9">
    <source>
        <dbReference type="PROSITE" id="PS50905"/>
    </source>
</evidence>
<evidence type="ECO:0000313" key="11">
    <source>
        <dbReference type="Proteomes" id="UP000199438"/>
    </source>
</evidence>
<comment type="similarity">
    <text evidence="1 8">Belongs to the ferritin family. Prokaryotic subfamily.</text>
</comment>
<dbReference type="OrthoDB" id="9801481at2"/>
<dbReference type="RefSeq" id="WP_092539529.1">
    <property type="nucleotide sequence ID" value="NZ_FOKV01000001.1"/>
</dbReference>
<dbReference type="EC" id="1.16.3.2" evidence="8"/>
<evidence type="ECO:0000256" key="4">
    <source>
        <dbReference type="ARBA" id="ARBA00023002"/>
    </source>
</evidence>
<comment type="subcellular location">
    <subcellularLocation>
        <location evidence="8">Cytoplasm</location>
    </subcellularLocation>
</comment>
<dbReference type="GO" id="GO:0008199">
    <property type="term" value="F:ferric iron binding"/>
    <property type="evidence" value="ECO:0007669"/>
    <property type="project" value="InterPro"/>
</dbReference>
<dbReference type="PANTHER" id="PTHR11431:SF127">
    <property type="entry name" value="BACTERIAL NON-HEME FERRITIN"/>
    <property type="match status" value="1"/>
</dbReference>
<evidence type="ECO:0000256" key="3">
    <source>
        <dbReference type="ARBA" id="ARBA00022723"/>
    </source>
</evidence>
<dbReference type="InterPro" id="IPR008331">
    <property type="entry name" value="Ferritin_DPS_dom"/>
</dbReference>
<evidence type="ECO:0000256" key="5">
    <source>
        <dbReference type="ARBA" id="ARBA00023004"/>
    </source>
</evidence>
<protein>
    <recommendedName>
        <fullName evidence="8">Ferritin</fullName>
        <ecNumber evidence="8">1.16.3.2</ecNumber>
    </recommendedName>
</protein>
<proteinExistence type="inferred from homology"/>
<dbReference type="STRING" id="1334022.SAMN04487907_101195"/>
<feature type="binding site" evidence="7">
    <location>
        <position position="26"/>
    </location>
    <ligand>
        <name>Fe cation</name>
        <dbReference type="ChEBI" id="CHEBI:24875"/>
        <label>1</label>
    </ligand>
</feature>
<dbReference type="InterPro" id="IPR009040">
    <property type="entry name" value="Ferritin-like_diiron"/>
</dbReference>
<dbReference type="GO" id="GO:0006826">
    <property type="term" value="P:iron ion transport"/>
    <property type="evidence" value="ECO:0007669"/>
    <property type="project" value="InterPro"/>
</dbReference>
<reference evidence="11" key="1">
    <citation type="submission" date="2016-10" db="EMBL/GenBank/DDBJ databases">
        <authorList>
            <person name="Varghese N."/>
            <person name="Submissions S."/>
        </authorList>
    </citation>
    <scope>NUCLEOTIDE SEQUENCE [LARGE SCALE GENOMIC DNA]</scope>
    <source>
        <strain evidence="11">DSM 24499</strain>
    </source>
</reference>
<dbReference type="Pfam" id="PF00210">
    <property type="entry name" value="Ferritin"/>
    <property type="match status" value="1"/>
</dbReference>
<evidence type="ECO:0000256" key="6">
    <source>
        <dbReference type="ARBA" id="ARBA00054546"/>
    </source>
</evidence>
<dbReference type="GO" id="GO:0016491">
    <property type="term" value="F:oxidoreductase activity"/>
    <property type="evidence" value="ECO:0007669"/>
    <property type="project" value="UniProtKB-KW"/>
</dbReference>
<keyword evidence="4" id="KW-0560">Oxidoreductase</keyword>
<dbReference type="PANTHER" id="PTHR11431">
    <property type="entry name" value="FERRITIN"/>
    <property type="match status" value="1"/>
</dbReference>
<keyword evidence="2 8" id="KW-0409">Iron storage</keyword>
<keyword evidence="3 7" id="KW-0479">Metal-binding</keyword>
<dbReference type="AlphaFoldDB" id="A0A1I1D7J5"/>
<dbReference type="InterPro" id="IPR001519">
    <property type="entry name" value="Ferritin"/>
</dbReference>
<feature type="binding site" evidence="7">
    <location>
        <position position="62"/>
    </location>
    <ligand>
        <name>Fe cation</name>
        <dbReference type="ChEBI" id="CHEBI:24875"/>
        <label>1</label>
    </ligand>
</feature>
<evidence type="ECO:0000256" key="7">
    <source>
        <dbReference type="PIRSR" id="PIRSR601519-1"/>
    </source>
</evidence>
<dbReference type="GO" id="GO:0005737">
    <property type="term" value="C:cytoplasm"/>
    <property type="evidence" value="ECO:0007669"/>
    <property type="project" value="UniProtKB-SubCell"/>
</dbReference>